<dbReference type="GO" id="GO:1990281">
    <property type="term" value="C:efflux pump complex"/>
    <property type="evidence" value="ECO:0007669"/>
    <property type="project" value="TreeGrafter"/>
</dbReference>
<dbReference type="GO" id="GO:0030313">
    <property type="term" value="C:cell envelope"/>
    <property type="evidence" value="ECO:0007669"/>
    <property type="project" value="UniProtKB-SubCell"/>
</dbReference>
<dbReference type="Pfam" id="PF25973">
    <property type="entry name" value="BSH_CzcB"/>
    <property type="match status" value="1"/>
</dbReference>
<dbReference type="InterPro" id="IPR058647">
    <property type="entry name" value="BSH_CzcB-like"/>
</dbReference>
<evidence type="ECO:0000259" key="5">
    <source>
        <dbReference type="Pfam" id="PF25973"/>
    </source>
</evidence>
<dbReference type="GO" id="GO:0015562">
    <property type="term" value="F:efflux transmembrane transporter activity"/>
    <property type="evidence" value="ECO:0007669"/>
    <property type="project" value="TreeGrafter"/>
</dbReference>
<dbReference type="PANTHER" id="PTHR30469:SF11">
    <property type="entry name" value="BLL4320 PROTEIN"/>
    <property type="match status" value="1"/>
</dbReference>
<dbReference type="Gene3D" id="2.40.30.170">
    <property type="match status" value="1"/>
</dbReference>
<feature type="domain" description="Multidrug resistance protein MdtA-like C-terminal permuted SH3" evidence="4">
    <location>
        <begin position="279"/>
        <end position="341"/>
    </location>
</feature>
<dbReference type="InterPro" id="IPR058792">
    <property type="entry name" value="Beta-barrel_RND_2"/>
</dbReference>
<dbReference type="InterPro" id="IPR006143">
    <property type="entry name" value="RND_pump_MFP"/>
</dbReference>
<evidence type="ECO:0000313" key="6">
    <source>
        <dbReference type="EMBL" id="PSW05016.1"/>
    </source>
</evidence>
<dbReference type="Pfam" id="PF25967">
    <property type="entry name" value="RND-MFP_C"/>
    <property type="match status" value="1"/>
</dbReference>
<sequence length="368" mass="40247">MKKWIVMLLLALLLFGSVIGWNLIKQRGIAEYMANMPEPEFPVTVLDAKAGNWVPAIEAIGFIEPNQGVTISTEASGVINSIDFESGATVKKDQQLVALDSDVEMANLKSTQARLPAAKAKYIRYQGLYKKGSISKEAFDDAEASYFSLQADIESLKATIDRRHINAPFDGVVGLRNVFLGQYIQPGADVVRLEDTTLMKLRFTVPQTDISDIRLGQDIEILVDAYPETPFSGKISAIEPAVNYQSGLIQVQADIPNNEGQLRSGMFARAHIILPTLENQIILPQTAITFTLYGDNVYLVGKDENGDLRARQSVVKTGERKGDVVHILDGVKAGETVVTSGQVRLSNDAKVRIVESNALLAQAETPML</sequence>
<dbReference type="SUPFAM" id="SSF111369">
    <property type="entry name" value="HlyD-like secretion proteins"/>
    <property type="match status" value="1"/>
</dbReference>
<dbReference type="InterPro" id="IPR058627">
    <property type="entry name" value="MdtA-like_C"/>
</dbReference>
<evidence type="ECO:0000259" key="3">
    <source>
        <dbReference type="Pfam" id="PF25954"/>
    </source>
</evidence>
<feature type="domain" description="CusB-like beta-barrel" evidence="3">
    <location>
        <begin position="202"/>
        <end position="272"/>
    </location>
</feature>
<dbReference type="Pfam" id="PF25954">
    <property type="entry name" value="Beta-barrel_RND_2"/>
    <property type="match status" value="1"/>
</dbReference>
<dbReference type="AlphaFoldDB" id="A0A2T3MYI9"/>
<keyword evidence="2" id="KW-0175">Coiled coil</keyword>
<evidence type="ECO:0000259" key="4">
    <source>
        <dbReference type="Pfam" id="PF25967"/>
    </source>
</evidence>
<dbReference type="Gene3D" id="6.10.140.1990">
    <property type="match status" value="1"/>
</dbReference>
<comment type="caution">
    <text evidence="6">The sequence shown here is derived from an EMBL/GenBank/DDBJ whole genome shotgun (WGS) entry which is preliminary data.</text>
</comment>
<evidence type="ECO:0000313" key="7">
    <source>
        <dbReference type="Proteomes" id="UP000240904"/>
    </source>
</evidence>
<name>A0A2T3MYI9_9GAMM</name>
<dbReference type="PANTHER" id="PTHR30469">
    <property type="entry name" value="MULTIDRUG RESISTANCE PROTEIN MDTA"/>
    <property type="match status" value="1"/>
</dbReference>
<dbReference type="Gene3D" id="2.40.420.20">
    <property type="match status" value="1"/>
</dbReference>
<evidence type="ECO:0000256" key="2">
    <source>
        <dbReference type="ARBA" id="ARBA00023054"/>
    </source>
</evidence>
<keyword evidence="7" id="KW-1185">Reference proteome</keyword>
<gene>
    <name evidence="6" type="ORF">C9I89_12020</name>
</gene>
<dbReference type="InterPro" id="IPR030190">
    <property type="entry name" value="MacA_alpha-hairpin_sf"/>
</dbReference>
<dbReference type="GO" id="GO:0019898">
    <property type="term" value="C:extrinsic component of membrane"/>
    <property type="evidence" value="ECO:0007669"/>
    <property type="project" value="InterPro"/>
</dbReference>
<dbReference type="Gene3D" id="2.40.50.100">
    <property type="match status" value="1"/>
</dbReference>
<comment type="similarity">
    <text evidence="1">Belongs to the membrane fusion protein (MFP) (TC 8.A.1) family.</text>
</comment>
<proteinExistence type="inferred from homology"/>
<feature type="domain" description="CzcB-like barrel-sandwich hybrid" evidence="5">
    <location>
        <begin position="70"/>
        <end position="195"/>
    </location>
</feature>
<reference evidence="6 7" key="1">
    <citation type="submission" date="2018-03" db="EMBL/GenBank/DDBJ databases">
        <title>Whole genome sequencing of Histamine producing bacteria.</title>
        <authorList>
            <person name="Butler K."/>
        </authorList>
    </citation>
    <scope>NUCLEOTIDE SEQUENCE [LARGE SCALE GENOMIC DNA]</scope>
    <source>
        <strain evidence="6 7">DSM 16190</strain>
    </source>
</reference>
<dbReference type="EMBL" id="PYMC01000007">
    <property type="protein sequence ID" value="PSW05016.1"/>
    <property type="molecule type" value="Genomic_DNA"/>
</dbReference>
<dbReference type="GO" id="GO:1990195">
    <property type="term" value="C:macrolide transmembrane transporter complex"/>
    <property type="evidence" value="ECO:0007669"/>
    <property type="project" value="InterPro"/>
</dbReference>
<evidence type="ECO:0000256" key="1">
    <source>
        <dbReference type="ARBA" id="ARBA00009477"/>
    </source>
</evidence>
<dbReference type="NCBIfam" id="TIGR01730">
    <property type="entry name" value="RND_mfp"/>
    <property type="match status" value="1"/>
</dbReference>
<dbReference type="Proteomes" id="UP000240904">
    <property type="component" value="Unassembled WGS sequence"/>
</dbReference>
<dbReference type="GO" id="GO:1990961">
    <property type="term" value="P:xenobiotic detoxification by transmembrane export across the plasma membrane"/>
    <property type="evidence" value="ECO:0007669"/>
    <property type="project" value="InterPro"/>
</dbReference>
<dbReference type="FunFam" id="2.40.30.170:FF:000010">
    <property type="entry name" value="Efflux RND transporter periplasmic adaptor subunit"/>
    <property type="match status" value="1"/>
</dbReference>
<protein>
    <submittedName>
        <fullName evidence="6">Efflux transporter periplasmic adaptor subunit</fullName>
    </submittedName>
</protein>
<dbReference type="RefSeq" id="WP_107283598.1">
    <property type="nucleotide sequence ID" value="NZ_PYMC01000007.1"/>
</dbReference>
<accession>A0A2T3MYI9</accession>
<organism evidence="6 7">
    <name type="scientific">Photobacterium lipolyticum</name>
    <dbReference type="NCBI Taxonomy" id="266810"/>
    <lineage>
        <taxon>Bacteria</taxon>
        <taxon>Pseudomonadati</taxon>
        <taxon>Pseudomonadota</taxon>
        <taxon>Gammaproteobacteria</taxon>
        <taxon>Vibrionales</taxon>
        <taxon>Vibrionaceae</taxon>
        <taxon>Photobacterium</taxon>
    </lineage>
</organism>
<dbReference type="OrthoDB" id="9806939at2"/>